<evidence type="ECO:0008006" key="2">
    <source>
        <dbReference type="Google" id="ProtNLM"/>
    </source>
</evidence>
<name>A0A0F9SWD9_9ZZZZ</name>
<proteinExistence type="predicted"/>
<dbReference type="AlphaFoldDB" id="A0A0F9SWD9"/>
<gene>
    <name evidence="1" type="ORF">LCGC14_0802560</name>
</gene>
<evidence type="ECO:0000313" key="1">
    <source>
        <dbReference type="EMBL" id="KKN33553.1"/>
    </source>
</evidence>
<sequence>MTKRRKRGGLPHVGIERRTLKEEDWRELSAPAKIFYLHLKGRFNGSNNGDIKLPYSAMRGVEGCSDNGTISRAVKELEATGWIRKKQFGGHTRWDNLYKLTFKYDFYGCKE</sequence>
<dbReference type="EMBL" id="LAZR01002168">
    <property type="protein sequence ID" value="KKN33553.1"/>
    <property type="molecule type" value="Genomic_DNA"/>
</dbReference>
<organism evidence="1">
    <name type="scientific">marine sediment metagenome</name>
    <dbReference type="NCBI Taxonomy" id="412755"/>
    <lineage>
        <taxon>unclassified sequences</taxon>
        <taxon>metagenomes</taxon>
        <taxon>ecological metagenomes</taxon>
    </lineage>
</organism>
<reference evidence="1" key="1">
    <citation type="journal article" date="2015" name="Nature">
        <title>Complex archaea that bridge the gap between prokaryotes and eukaryotes.</title>
        <authorList>
            <person name="Spang A."/>
            <person name="Saw J.H."/>
            <person name="Jorgensen S.L."/>
            <person name="Zaremba-Niedzwiedzka K."/>
            <person name="Martijn J."/>
            <person name="Lind A.E."/>
            <person name="van Eijk R."/>
            <person name="Schleper C."/>
            <person name="Guy L."/>
            <person name="Ettema T.J."/>
        </authorList>
    </citation>
    <scope>NUCLEOTIDE SEQUENCE</scope>
</reference>
<accession>A0A0F9SWD9</accession>
<protein>
    <recommendedName>
        <fullName evidence="2">Helix-turn-helix domain-containing protein</fullName>
    </recommendedName>
</protein>
<comment type="caution">
    <text evidence="1">The sequence shown here is derived from an EMBL/GenBank/DDBJ whole genome shotgun (WGS) entry which is preliminary data.</text>
</comment>